<dbReference type="GeneID" id="83213160"/>
<name>A0AAD7V4G7_9FUNG</name>
<evidence type="ECO:0000313" key="6">
    <source>
        <dbReference type="Proteomes" id="UP001234581"/>
    </source>
</evidence>
<dbReference type="GO" id="GO:0051286">
    <property type="term" value="C:cell tip"/>
    <property type="evidence" value="ECO:0007669"/>
    <property type="project" value="TreeGrafter"/>
</dbReference>
<dbReference type="Pfam" id="PF25555">
    <property type="entry name" value="RAB3A-like_C"/>
    <property type="match status" value="1"/>
</dbReference>
<protein>
    <recommendedName>
        <fullName evidence="4">GDP/GTP exchange factor Sec2 N-terminal domain-containing protein</fullName>
    </recommendedName>
</protein>
<evidence type="ECO:0000256" key="1">
    <source>
        <dbReference type="ARBA" id="ARBA00023054"/>
    </source>
</evidence>
<dbReference type="PANTHER" id="PTHR14430">
    <property type="entry name" value="RABIN3-RELATED"/>
    <property type="match status" value="1"/>
</dbReference>
<dbReference type="EMBL" id="JARTCD010000024">
    <property type="protein sequence ID" value="KAJ8658396.1"/>
    <property type="molecule type" value="Genomic_DNA"/>
</dbReference>
<dbReference type="Gene3D" id="6.10.140.910">
    <property type="match status" value="1"/>
</dbReference>
<dbReference type="CDD" id="cd21044">
    <property type="entry name" value="Rab11BD_RAB3IP_like"/>
    <property type="match status" value="1"/>
</dbReference>
<dbReference type="RefSeq" id="XP_058343309.1">
    <property type="nucleotide sequence ID" value="XM_058485786.1"/>
</dbReference>
<organism evidence="5 6">
    <name type="scientific">Lichtheimia ornata</name>
    <dbReference type="NCBI Taxonomy" id="688661"/>
    <lineage>
        <taxon>Eukaryota</taxon>
        <taxon>Fungi</taxon>
        <taxon>Fungi incertae sedis</taxon>
        <taxon>Mucoromycota</taxon>
        <taxon>Mucoromycotina</taxon>
        <taxon>Mucoromycetes</taxon>
        <taxon>Mucorales</taxon>
        <taxon>Lichtheimiaceae</taxon>
        <taxon>Lichtheimia</taxon>
    </lineage>
</organism>
<dbReference type="GO" id="GO:0006887">
    <property type="term" value="P:exocytosis"/>
    <property type="evidence" value="ECO:0007669"/>
    <property type="project" value="TreeGrafter"/>
</dbReference>
<reference evidence="5 6" key="1">
    <citation type="submission" date="2023-03" db="EMBL/GenBank/DDBJ databases">
        <title>Genome sequence of Lichtheimia ornata CBS 291.66.</title>
        <authorList>
            <person name="Mohabir J.T."/>
            <person name="Shea T.P."/>
            <person name="Kurbessoian T."/>
            <person name="Berby B."/>
            <person name="Fontaine J."/>
            <person name="Livny J."/>
            <person name="Gnirke A."/>
            <person name="Stajich J.E."/>
            <person name="Cuomo C.A."/>
        </authorList>
    </citation>
    <scope>NUCLEOTIDE SEQUENCE [LARGE SCALE GENOMIC DNA]</scope>
    <source>
        <strain evidence="5">CBS 291.66</strain>
    </source>
</reference>
<sequence length="377" mass="43215">MTTSSDQEVAQLRAQLAAQSQLIEQLQRDMQELNTKYVAEIERAADSLHQKDVIEKELEELSCHLFEQANAMVAQERREKWELEHQLLMLRDRFQPIVHDRHINAFQTFIHHQQQLPLKRLGQCEFLKTCIEQDIEPCLVGKFGTRWSKRLIEHLLWQPCYIEKATTAPPQYNQPHPMSRSSSSPGSTLWDRLLPSSSSSSSSIHNNTNNNNARCAVCGQTSDPLLYRFRLESEQGWLHIDQHCRDRLVAVSEFYSFIRKIHLGLFTRRSIHDLYHENVRLRLQMFYARMGALIDFVNMSPPSPSPSSSLTANNDADAASLDGSVSTVSSSSTAGLPPHTPTTHHPSTLLTPPSPVKEEQMDHHHHHHPMTPHHHHL</sequence>
<dbReference type="GO" id="GO:0005085">
    <property type="term" value="F:guanyl-nucleotide exchange factor activity"/>
    <property type="evidence" value="ECO:0007669"/>
    <property type="project" value="InterPro"/>
</dbReference>
<feature type="domain" description="GDP/GTP exchange factor Sec2 N-terminal" evidence="4">
    <location>
        <begin position="7"/>
        <end position="92"/>
    </location>
</feature>
<dbReference type="Pfam" id="PF06428">
    <property type="entry name" value="Sec2p"/>
    <property type="match status" value="1"/>
</dbReference>
<comment type="caution">
    <text evidence="5">The sequence shown here is derived from an EMBL/GenBank/DDBJ whole genome shotgun (WGS) entry which is preliminary data.</text>
</comment>
<dbReference type="Proteomes" id="UP001234581">
    <property type="component" value="Unassembled WGS sequence"/>
</dbReference>
<gene>
    <name evidence="5" type="ORF">O0I10_005748</name>
</gene>
<feature type="compositionally biased region" description="Low complexity" evidence="3">
    <location>
        <begin position="324"/>
        <end position="351"/>
    </location>
</feature>
<evidence type="ECO:0000313" key="5">
    <source>
        <dbReference type="EMBL" id="KAJ8658396.1"/>
    </source>
</evidence>
<dbReference type="GO" id="GO:0070319">
    <property type="term" value="C:Golgi to plasma membrane transport vesicle"/>
    <property type="evidence" value="ECO:0007669"/>
    <property type="project" value="TreeGrafter"/>
</dbReference>
<feature type="coiled-coil region" evidence="2">
    <location>
        <begin position="9"/>
        <end position="86"/>
    </location>
</feature>
<accession>A0AAD7V4G7</accession>
<evidence type="ECO:0000256" key="3">
    <source>
        <dbReference type="SAM" id="MobiDB-lite"/>
    </source>
</evidence>
<dbReference type="InterPro" id="IPR040351">
    <property type="entry name" value="RAB3IL/RAB3IP/Sec2"/>
</dbReference>
<dbReference type="SUPFAM" id="SSF144284">
    <property type="entry name" value="Sec2 N-terminal region"/>
    <property type="match status" value="1"/>
</dbReference>
<keyword evidence="1 2" id="KW-0175">Coiled coil</keyword>
<evidence type="ECO:0000256" key="2">
    <source>
        <dbReference type="SAM" id="Coils"/>
    </source>
</evidence>
<feature type="region of interest" description="Disordered" evidence="3">
    <location>
        <begin position="302"/>
        <end position="377"/>
    </location>
</feature>
<keyword evidence="6" id="KW-1185">Reference proteome</keyword>
<feature type="compositionally biased region" description="Basic residues" evidence="3">
    <location>
        <begin position="363"/>
        <end position="377"/>
    </location>
</feature>
<proteinExistence type="predicted"/>
<dbReference type="AlphaFoldDB" id="A0AAD7V4G7"/>
<evidence type="ECO:0000259" key="4">
    <source>
        <dbReference type="Pfam" id="PF06428"/>
    </source>
</evidence>
<dbReference type="PANTHER" id="PTHR14430:SF0">
    <property type="entry name" value="SEC2P DOMAIN-CONTAINING PROTEIN"/>
    <property type="match status" value="1"/>
</dbReference>
<feature type="region of interest" description="Disordered" evidence="3">
    <location>
        <begin position="168"/>
        <end position="188"/>
    </location>
</feature>
<dbReference type="InterPro" id="IPR009449">
    <property type="entry name" value="Sec2_N"/>
</dbReference>